<dbReference type="PANTHER" id="PTHR23501">
    <property type="entry name" value="MAJOR FACILITATOR SUPERFAMILY"/>
    <property type="match status" value="1"/>
</dbReference>
<feature type="transmembrane region" description="Helical" evidence="6">
    <location>
        <begin position="199"/>
        <end position="221"/>
    </location>
</feature>
<dbReference type="Gene3D" id="1.20.1720.10">
    <property type="entry name" value="Multidrug resistance protein D"/>
    <property type="match status" value="1"/>
</dbReference>
<dbReference type="AlphaFoldDB" id="G7DU20"/>
<feature type="domain" description="Major facilitator superfamily (MFS) profile" evidence="7">
    <location>
        <begin position="77"/>
        <end position="564"/>
    </location>
</feature>
<evidence type="ECO:0000256" key="3">
    <source>
        <dbReference type="ARBA" id="ARBA00022989"/>
    </source>
</evidence>
<name>G7DU20_MIXOS</name>
<dbReference type="SUPFAM" id="SSF103473">
    <property type="entry name" value="MFS general substrate transporter"/>
    <property type="match status" value="1"/>
</dbReference>
<feature type="transmembrane region" description="Helical" evidence="6">
    <location>
        <begin position="404"/>
        <end position="425"/>
    </location>
</feature>
<keyword evidence="9" id="KW-1185">Reference proteome</keyword>
<dbReference type="PANTHER" id="PTHR23501:SF198">
    <property type="entry name" value="AZOLE RESISTANCE PROTEIN 1-RELATED"/>
    <property type="match status" value="1"/>
</dbReference>
<dbReference type="Pfam" id="PF07690">
    <property type="entry name" value="MFS_1"/>
    <property type="match status" value="1"/>
</dbReference>
<feature type="transmembrane region" description="Helical" evidence="6">
    <location>
        <begin position="142"/>
        <end position="161"/>
    </location>
</feature>
<feature type="region of interest" description="Disordered" evidence="5">
    <location>
        <begin position="19"/>
        <end position="49"/>
    </location>
</feature>
<dbReference type="EMBL" id="BABT02000027">
    <property type="protein sequence ID" value="GAA94080.1"/>
    <property type="molecule type" value="Genomic_DNA"/>
</dbReference>
<dbReference type="Gene3D" id="1.20.1250.20">
    <property type="entry name" value="MFS general substrate transporter like domains"/>
    <property type="match status" value="1"/>
</dbReference>
<evidence type="ECO:0000313" key="8">
    <source>
        <dbReference type="EMBL" id="GAA94080.1"/>
    </source>
</evidence>
<dbReference type="HOGENOM" id="CLU_000960_22_1_1"/>
<feature type="transmembrane region" description="Helical" evidence="6">
    <location>
        <begin position="340"/>
        <end position="361"/>
    </location>
</feature>
<dbReference type="InParanoid" id="G7DU20"/>
<dbReference type="Proteomes" id="UP000009131">
    <property type="component" value="Unassembled WGS sequence"/>
</dbReference>
<dbReference type="InterPro" id="IPR020846">
    <property type="entry name" value="MFS_dom"/>
</dbReference>
<dbReference type="PRINTS" id="PR01036">
    <property type="entry name" value="TCRTETB"/>
</dbReference>
<dbReference type="GO" id="GO:0022857">
    <property type="term" value="F:transmembrane transporter activity"/>
    <property type="evidence" value="ECO:0007669"/>
    <property type="project" value="InterPro"/>
</dbReference>
<evidence type="ECO:0000256" key="1">
    <source>
        <dbReference type="ARBA" id="ARBA00004141"/>
    </source>
</evidence>
<dbReference type="InterPro" id="IPR036259">
    <property type="entry name" value="MFS_trans_sf"/>
</dbReference>
<dbReference type="InterPro" id="IPR011701">
    <property type="entry name" value="MFS"/>
</dbReference>
<evidence type="ECO:0000256" key="5">
    <source>
        <dbReference type="SAM" id="MobiDB-lite"/>
    </source>
</evidence>
<protein>
    <recommendedName>
        <fullName evidence="7">Major facilitator superfamily (MFS) profile domain-containing protein</fullName>
    </recommendedName>
</protein>
<evidence type="ECO:0000313" key="9">
    <source>
        <dbReference type="Proteomes" id="UP000009131"/>
    </source>
</evidence>
<dbReference type="FunFam" id="1.20.1720.10:FF:000012">
    <property type="entry name" value="MFS toxin efflux pump (AflT)"/>
    <property type="match status" value="1"/>
</dbReference>
<organism evidence="8 9">
    <name type="scientific">Mixia osmundae (strain CBS 9802 / IAM 14324 / JCM 22182 / KY 12970)</name>
    <dbReference type="NCBI Taxonomy" id="764103"/>
    <lineage>
        <taxon>Eukaryota</taxon>
        <taxon>Fungi</taxon>
        <taxon>Dikarya</taxon>
        <taxon>Basidiomycota</taxon>
        <taxon>Pucciniomycotina</taxon>
        <taxon>Mixiomycetes</taxon>
        <taxon>Mixiales</taxon>
        <taxon>Mixiaceae</taxon>
        <taxon>Mixia</taxon>
    </lineage>
</organism>
<keyword evidence="3 6" id="KW-1133">Transmembrane helix</keyword>
<evidence type="ECO:0000256" key="2">
    <source>
        <dbReference type="ARBA" id="ARBA00022692"/>
    </source>
</evidence>
<feature type="transmembrane region" description="Helical" evidence="6">
    <location>
        <begin position="273"/>
        <end position="291"/>
    </location>
</feature>
<evidence type="ECO:0000256" key="4">
    <source>
        <dbReference type="ARBA" id="ARBA00023136"/>
    </source>
</evidence>
<comment type="subcellular location">
    <subcellularLocation>
        <location evidence="1">Membrane</location>
        <topology evidence="1">Multi-pass membrane protein</topology>
    </subcellularLocation>
</comment>
<feature type="transmembrane region" description="Helical" evidence="6">
    <location>
        <begin position="303"/>
        <end position="319"/>
    </location>
</feature>
<dbReference type="GO" id="GO:0005886">
    <property type="term" value="C:plasma membrane"/>
    <property type="evidence" value="ECO:0007669"/>
    <property type="project" value="TreeGrafter"/>
</dbReference>
<feature type="transmembrane region" description="Helical" evidence="6">
    <location>
        <begin position="76"/>
        <end position="100"/>
    </location>
</feature>
<dbReference type="FunFam" id="1.20.1250.20:FF:000196">
    <property type="entry name" value="MFS toxin efflux pump (AflT)"/>
    <property type="match status" value="1"/>
</dbReference>
<proteinExistence type="predicted"/>
<comment type="caution">
    <text evidence="8">The sequence shown here is derived from an EMBL/GenBank/DDBJ whole genome shotgun (WGS) entry which is preliminary data.</text>
</comment>
<keyword evidence="2 6" id="KW-0812">Transmembrane</keyword>
<feature type="transmembrane region" description="Helical" evidence="6">
    <location>
        <begin position="227"/>
        <end position="252"/>
    </location>
</feature>
<evidence type="ECO:0000256" key="6">
    <source>
        <dbReference type="SAM" id="Phobius"/>
    </source>
</evidence>
<keyword evidence="4 6" id="KW-0472">Membrane</keyword>
<dbReference type="eggNOG" id="KOG0254">
    <property type="taxonomic scope" value="Eukaryota"/>
</dbReference>
<reference evidence="8 9" key="1">
    <citation type="journal article" date="2011" name="J. Gen. Appl. Microbiol.">
        <title>Draft genome sequencing of the enigmatic basidiomycete Mixia osmundae.</title>
        <authorList>
            <person name="Nishida H."/>
            <person name="Nagatsuka Y."/>
            <person name="Sugiyama J."/>
        </authorList>
    </citation>
    <scope>NUCLEOTIDE SEQUENCE [LARGE SCALE GENOMIC DNA]</scope>
    <source>
        <strain evidence="9">CBS 9802 / IAM 14324 / JCM 22182 / KY 12970</strain>
    </source>
</reference>
<dbReference type="CDD" id="cd17502">
    <property type="entry name" value="MFS_Azr1_MDR_like"/>
    <property type="match status" value="1"/>
</dbReference>
<feature type="transmembrane region" description="Helical" evidence="6">
    <location>
        <begin position="381"/>
        <end position="397"/>
    </location>
</feature>
<reference evidence="8 9" key="2">
    <citation type="journal article" date="2012" name="Open Biol.">
        <title>Characteristics of nucleosomes and linker DNA regions on the genome of the basidiomycete Mixia osmundae revealed by mono- and dinucleosome mapping.</title>
        <authorList>
            <person name="Nishida H."/>
            <person name="Kondo S."/>
            <person name="Matsumoto T."/>
            <person name="Suzuki Y."/>
            <person name="Yoshikawa H."/>
            <person name="Taylor T.D."/>
            <person name="Sugiyama J."/>
        </authorList>
    </citation>
    <scope>NUCLEOTIDE SEQUENCE [LARGE SCALE GENOMIC DNA]</scope>
    <source>
        <strain evidence="9">CBS 9802 / IAM 14324 / JCM 22182 / KY 12970</strain>
    </source>
</reference>
<dbReference type="STRING" id="764103.G7DU20"/>
<dbReference type="PROSITE" id="PS50850">
    <property type="entry name" value="MFS"/>
    <property type="match status" value="1"/>
</dbReference>
<feature type="transmembrane region" description="Helical" evidence="6">
    <location>
        <begin position="167"/>
        <end position="192"/>
    </location>
</feature>
<evidence type="ECO:0000259" key="7">
    <source>
        <dbReference type="PROSITE" id="PS50850"/>
    </source>
</evidence>
<sequence length="589" mass="62491">MARFGIKNKEATAAVIAQEAHLPPTEGVKDDSSEGVPRSASLTSEKANELEKNVSNGDDAYDASAPAYPGKARLSLIMLGVTLFVFLVALDQVIISTAIPKITDDFHSFSDIGWYGSAYLLTSTALQPLFGRLYASFPIKTIILLSLGIFELGSLICAVAQDSKTFIVGRAIAGSGMAGGYSGCLIIISLIAPLETRPLLTSLVGAVYGIGASIGPLLGGVFTSKATWRWCFFVNLPIGGITAAVILFFLSVPKRPHEFSAIQRLKRIDWQGTVLALASIVCLLLVCQNGGVKQGWSWGSSRTVGLIVGCVAIAAVFAVDQVWMGERATLVPRICKQRTIAFGSVVNFCIGASYFSLLYFLPLYFQAVRGSSAIRSGVQNLPFIIAVILAVTVSGGLTNKYGWYMPWIFGGTAMLAIGAGTLYTFTPTTSTAQWAGLQFLAGLGPGVAFMQPFLASQCVLELRDLELGSAIVIFSQTLGGAVFVSVAQAIFQNRFVVGLRDVPGVNVDSVLAVGVSAFREVVPAELLPPVILKLQAALNDTWLISVALAGVAFFAAFGMERGHSVLDAQKAMMAALAQPQKEQTTKTED</sequence>
<accession>G7DU20</accession>
<feature type="transmembrane region" description="Helical" evidence="6">
    <location>
        <begin position="437"/>
        <end position="455"/>
    </location>
</feature>
<dbReference type="OrthoDB" id="10021397at2759"/>
<gene>
    <name evidence="8" type="primary">Mo00727</name>
    <name evidence="8" type="ORF">E5Q_00727</name>
</gene>
<feature type="transmembrane region" description="Helical" evidence="6">
    <location>
        <begin position="542"/>
        <end position="559"/>
    </location>
</feature>
<feature type="transmembrane region" description="Helical" evidence="6">
    <location>
        <begin position="467"/>
        <end position="491"/>
    </location>
</feature>